<accession>A0A7C8Z9U4</accession>
<evidence type="ECO:0000313" key="1">
    <source>
        <dbReference type="EMBL" id="MBA4637856.1"/>
    </source>
</evidence>
<reference evidence="1" key="1">
    <citation type="journal article" date="2013" name="J. Plant Res.">
        <title>Effect of fungi and light on seed germination of three Opuntia species from semiarid lands of central Mexico.</title>
        <authorList>
            <person name="Delgado-Sanchez P."/>
            <person name="Jimenez-Bremont J.F."/>
            <person name="Guerrero-Gonzalez Mde L."/>
            <person name="Flores J."/>
        </authorList>
    </citation>
    <scope>NUCLEOTIDE SEQUENCE</scope>
    <source>
        <tissue evidence="1">Cladode</tissue>
    </source>
</reference>
<reference evidence="1" key="2">
    <citation type="submission" date="2020-07" db="EMBL/GenBank/DDBJ databases">
        <authorList>
            <person name="Vera ALvarez R."/>
            <person name="Arias-Moreno D.M."/>
            <person name="Jimenez-Jacinto V."/>
            <person name="Jimenez-Bremont J.F."/>
            <person name="Swaminathan K."/>
            <person name="Moose S.P."/>
            <person name="Guerrero-Gonzalez M.L."/>
            <person name="Marino-Ramirez L."/>
            <person name="Landsman D."/>
            <person name="Rodriguez-Kessler M."/>
            <person name="Delgado-Sanchez P."/>
        </authorList>
    </citation>
    <scope>NUCLEOTIDE SEQUENCE</scope>
    <source>
        <tissue evidence="1">Cladode</tissue>
    </source>
</reference>
<proteinExistence type="predicted"/>
<dbReference type="AlphaFoldDB" id="A0A7C8Z9U4"/>
<protein>
    <submittedName>
        <fullName evidence="1">Uncharacterized protein</fullName>
    </submittedName>
</protein>
<name>A0A7C8Z9U4_OPUST</name>
<dbReference type="EMBL" id="GISG01107194">
    <property type="protein sequence ID" value="MBA4637855.1"/>
    <property type="molecule type" value="Transcribed_RNA"/>
</dbReference>
<sequence length="105" mass="11665">MYSASDDERATTSCFFELQEIAPEPMQKTCPEVLFLSSTQPAQSLSQYPNNLKSELLEYQIPKSVVPAIYRSTLLAAPRCCLVGLCINLDNTLTENMISGRVCVK</sequence>
<organism evidence="1">
    <name type="scientific">Opuntia streptacantha</name>
    <name type="common">Prickly pear cactus</name>
    <name type="synonym">Opuntia cardona</name>
    <dbReference type="NCBI Taxonomy" id="393608"/>
    <lineage>
        <taxon>Eukaryota</taxon>
        <taxon>Viridiplantae</taxon>
        <taxon>Streptophyta</taxon>
        <taxon>Embryophyta</taxon>
        <taxon>Tracheophyta</taxon>
        <taxon>Spermatophyta</taxon>
        <taxon>Magnoliopsida</taxon>
        <taxon>eudicotyledons</taxon>
        <taxon>Gunneridae</taxon>
        <taxon>Pentapetalae</taxon>
        <taxon>Caryophyllales</taxon>
        <taxon>Cactineae</taxon>
        <taxon>Cactaceae</taxon>
        <taxon>Opuntioideae</taxon>
        <taxon>Opuntia</taxon>
    </lineage>
</organism>
<dbReference type="EMBL" id="GISG01107195">
    <property type="protein sequence ID" value="MBA4637856.1"/>
    <property type="molecule type" value="Transcribed_RNA"/>
</dbReference>